<organism evidence="2 3">
    <name type="scientific">Zunongwangia atlantica 22II14-10F7</name>
    <dbReference type="NCBI Taxonomy" id="1185767"/>
    <lineage>
        <taxon>Bacteria</taxon>
        <taxon>Pseudomonadati</taxon>
        <taxon>Bacteroidota</taxon>
        <taxon>Flavobacteriia</taxon>
        <taxon>Flavobacteriales</taxon>
        <taxon>Flavobacteriaceae</taxon>
        <taxon>Zunongwangia</taxon>
    </lineage>
</organism>
<keyword evidence="3" id="KW-1185">Reference proteome</keyword>
<proteinExistence type="predicted"/>
<gene>
    <name evidence="2" type="ORF">IIF7_19149</name>
</gene>
<evidence type="ECO:0000256" key="1">
    <source>
        <dbReference type="SAM" id="MobiDB-lite"/>
    </source>
</evidence>
<feature type="compositionally biased region" description="Basic and acidic residues" evidence="1">
    <location>
        <begin position="15"/>
        <end position="54"/>
    </location>
</feature>
<protein>
    <submittedName>
        <fullName evidence="2">Uncharacterized protein</fullName>
    </submittedName>
</protein>
<name>A0A1Y1SYH8_9FLAO</name>
<sequence length="70" mass="8240">MGPGKPNHKPSGIYKRAETRQERRAREAAEANHQKKIERLKSDFAKAKRSGDEKELLRIRDKIRRMKNNN</sequence>
<feature type="region of interest" description="Disordered" evidence="1">
    <location>
        <begin position="1"/>
        <end position="54"/>
    </location>
</feature>
<evidence type="ECO:0000313" key="3">
    <source>
        <dbReference type="Proteomes" id="UP000192746"/>
    </source>
</evidence>
<comment type="caution">
    <text evidence="2">The sequence shown here is derived from an EMBL/GenBank/DDBJ whole genome shotgun (WGS) entry which is preliminary data.</text>
</comment>
<dbReference type="EMBL" id="ARYN01000025">
    <property type="protein sequence ID" value="ORL43800.1"/>
    <property type="molecule type" value="Genomic_DNA"/>
</dbReference>
<reference evidence="2 3" key="1">
    <citation type="submission" date="2013-04" db="EMBL/GenBank/DDBJ databases">
        <title>Zunongwangia sp. 22II14-10F7 Genome Sequencing.</title>
        <authorList>
            <person name="Lai Q."/>
            <person name="Shao Z."/>
        </authorList>
    </citation>
    <scope>NUCLEOTIDE SEQUENCE [LARGE SCALE GENOMIC DNA]</scope>
    <source>
        <strain evidence="2 3">22II14-10F7</strain>
    </source>
</reference>
<dbReference type="RefSeq" id="WP_084843294.1">
    <property type="nucleotide sequence ID" value="NZ_ARYN01000025.1"/>
</dbReference>
<dbReference type="STRING" id="1185767.IIF7_19149"/>
<dbReference type="Proteomes" id="UP000192746">
    <property type="component" value="Unassembled WGS sequence"/>
</dbReference>
<evidence type="ECO:0000313" key="2">
    <source>
        <dbReference type="EMBL" id="ORL43800.1"/>
    </source>
</evidence>
<accession>A0A1Y1SYH8</accession>
<dbReference type="AlphaFoldDB" id="A0A1Y1SYH8"/>